<dbReference type="EMBL" id="REGN01002542">
    <property type="protein sequence ID" value="RNA27446.1"/>
    <property type="molecule type" value="Genomic_DNA"/>
</dbReference>
<protein>
    <submittedName>
        <fullName evidence="1">Uncharacterized protein</fullName>
    </submittedName>
</protein>
<gene>
    <name evidence="1" type="ORF">BpHYR1_034198</name>
</gene>
<keyword evidence="2" id="KW-1185">Reference proteome</keyword>
<accession>A0A3M7RVA2</accession>
<name>A0A3M7RVA2_BRAPC</name>
<dbReference type="AlphaFoldDB" id="A0A3M7RVA2"/>
<sequence length="85" mass="10130">MIFLIMQHYVLFEEVNCDFMQKLNSNIIEHRAFCREFSHHWQAFTVDPTLNDALCCIHRIDCIHQLEDLKLGSMNNHLMTTTTNF</sequence>
<organism evidence="1 2">
    <name type="scientific">Brachionus plicatilis</name>
    <name type="common">Marine rotifer</name>
    <name type="synonym">Brachionus muelleri</name>
    <dbReference type="NCBI Taxonomy" id="10195"/>
    <lineage>
        <taxon>Eukaryota</taxon>
        <taxon>Metazoa</taxon>
        <taxon>Spiralia</taxon>
        <taxon>Gnathifera</taxon>
        <taxon>Rotifera</taxon>
        <taxon>Eurotatoria</taxon>
        <taxon>Monogononta</taxon>
        <taxon>Pseudotrocha</taxon>
        <taxon>Ploima</taxon>
        <taxon>Brachionidae</taxon>
        <taxon>Brachionus</taxon>
    </lineage>
</organism>
<dbReference type="Proteomes" id="UP000276133">
    <property type="component" value="Unassembled WGS sequence"/>
</dbReference>
<comment type="caution">
    <text evidence="1">The sequence shown here is derived from an EMBL/GenBank/DDBJ whole genome shotgun (WGS) entry which is preliminary data.</text>
</comment>
<evidence type="ECO:0000313" key="2">
    <source>
        <dbReference type="Proteomes" id="UP000276133"/>
    </source>
</evidence>
<proteinExistence type="predicted"/>
<evidence type="ECO:0000313" key="1">
    <source>
        <dbReference type="EMBL" id="RNA27446.1"/>
    </source>
</evidence>
<reference evidence="1 2" key="1">
    <citation type="journal article" date="2018" name="Sci. Rep.">
        <title>Genomic signatures of local adaptation to the degree of environmental predictability in rotifers.</title>
        <authorList>
            <person name="Franch-Gras L."/>
            <person name="Hahn C."/>
            <person name="Garcia-Roger E.M."/>
            <person name="Carmona M.J."/>
            <person name="Serra M."/>
            <person name="Gomez A."/>
        </authorList>
    </citation>
    <scope>NUCLEOTIDE SEQUENCE [LARGE SCALE GENOMIC DNA]</scope>
    <source>
        <strain evidence="1">HYR1</strain>
    </source>
</reference>